<accession>A0ABS7KV57</accession>
<feature type="transmembrane region" description="Helical" evidence="1">
    <location>
        <begin position="243"/>
        <end position="264"/>
    </location>
</feature>
<dbReference type="PANTHER" id="PTHR37305">
    <property type="entry name" value="INTEGRAL MEMBRANE PROTEIN-RELATED"/>
    <property type="match status" value="1"/>
</dbReference>
<keyword evidence="1" id="KW-0472">Membrane</keyword>
<keyword evidence="1" id="KW-0812">Transmembrane</keyword>
<dbReference type="Pfam" id="PF12679">
    <property type="entry name" value="ABC2_membrane_2"/>
    <property type="match status" value="1"/>
</dbReference>
<feature type="transmembrane region" description="Helical" evidence="1">
    <location>
        <begin position="12"/>
        <end position="33"/>
    </location>
</feature>
<evidence type="ECO:0000256" key="1">
    <source>
        <dbReference type="SAM" id="Phobius"/>
    </source>
</evidence>
<sequence>MNIIKVELKRSIKSLLTWSIVTSLILILFMSLYPSFKDSGMVDIINAEIDALPKAMLEMFNIKDTPNFSNIIEYFAYSFQYILMVSGIYGGILGVNSLISEESDGTIEFLYSKPISREKIAGMKIISNLLIFLIFSIIISIVSIILMMVLAPDGADLLTVLVDTRNICIGFTVVGLVFLSVGFLISTIIKSSKSAIALSLGVFFATYFIGVISKIKENVNWLRIISPYENFIPGEIVKDGLNVPYIIGSLCIILICIIYSVIIYKRKDFRI</sequence>
<protein>
    <submittedName>
        <fullName evidence="2">ABC transporter permease</fullName>
    </submittedName>
</protein>
<feature type="transmembrane region" description="Helical" evidence="1">
    <location>
        <begin position="169"/>
        <end position="189"/>
    </location>
</feature>
<comment type="caution">
    <text evidence="2">The sequence shown here is derived from an EMBL/GenBank/DDBJ whole genome shotgun (WGS) entry which is preliminary data.</text>
</comment>
<feature type="transmembrane region" description="Helical" evidence="1">
    <location>
        <begin position="196"/>
        <end position="213"/>
    </location>
</feature>
<evidence type="ECO:0000313" key="3">
    <source>
        <dbReference type="Proteomes" id="UP001299068"/>
    </source>
</evidence>
<proteinExistence type="predicted"/>
<feature type="transmembrane region" description="Helical" evidence="1">
    <location>
        <begin position="74"/>
        <end position="95"/>
    </location>
</feature>
<dbReference type="Proteomes" id="UP001299068">
    <property type="component" value="Unassembled WGS sequence"/>
</dbReference>
<name>A0ABS7KV57_CLOSR</name>
<reference evidence="2 3" key="1">
    <citation type="journal article" date="2021" name="Cell Host Microbe">
        <title>in vivo commensal control of Clostridioides difficile virulence.</title>
        <authorList>
            <person name="Girinathan B.P."/>
            <person name="Dibenedetto N."/>
            <person name="Worley J.N."/>
            <person name="Peltier J."/>
            <person name="Arrieta-Ortiz M.L."/>
            <person name="Rupa Christinal Immanuel S."/>
            <person name="Lavin R."/>
            <person name="Delaney M.L."/>
            <person name="Cummins C."/>
            <person name="Hoffmann M."/>
            <person name="Luo Y."/>
            <person name="Gonzalez-Escalona N."/>
            <person name="Allard M."/>
            <person name="Onderdonk A.B."/>
            <person name="Gerber G.K."/>
            <person name="Sonenshein A.L."/>
            <person name="Baliga N."/>
            <person name="Dupuy B."/>
            <person name="Bry L."/>
        </authorList>
    </citation>
    <scope>NUCLEOTIDE SEQUENCE [LARGE SCALE GENOMIC DNA]</scope>
    <source>
        <strain evidence="2 3">DSM 599</strain>
    </source>
</reference>
<keyword evidence="3" id="KW-1185">Reference proteome</keyword>
<feature type="transmembrane region" description="Helical" evidence="1">
    <location>
        <begin position="125"/>
        <end position="149"/>
    </location>
</feature>
<evidence type="ECO:0000313" key="2">
    <source>
        <dbReference type="EMBL" id="MBY0754693.1"/>
    </source>
</evidence>
<organism evidence="2 3">
    <name type="scientific">Clostridium sardiniense</name>
    <name type="common">Clostridium absonum</name>
    <dbReference type="NCBI Taxonomy" id="29369"/>
    <lineage>
        <taxon>Bacteria</taxon>
        <taxon>Bacillati</taxon>
        <taxon>Bacillota</taxon>
        <taxon>Clostridia</taxon>
        <taxon>Eubacteriales</taxon>
        <taxon>Clostridiaceae</taxon>
        <taxon>Clostridium</taxon>
    </lineage>
</organism>
<gene>
    <name evidence="2" type="ORF">K5V21_04400</name>
</gene>
<dbReference type="EMBL" id="JAIKTU010000003">
    <property type="protein sequence ID" value="MBY0754693.1"/>
    <property type="molecule type" value="Genomic_DNA"/>
</dbReference>
<dbReference type="PANTHER" id="PTHR37305:SF1">
    <property type="entry name" value="MEMBRANE PROTEIN"/>
    <property type="match status" value="1"/>
</dbReference>
<keyword evidence="1" id="KW-1133">Transmembrane helix</keyword>
<dbReference type="RefSeq" id="WP_221859525.1">
    <property type="nucleotide sequence ID" value="NZ_JAIKTU010000003.1"/>
</dbReference>